<dbReference type="GO" id="GO:0030436">
    <property type="term" value="P:asexual sporulation"/>
    <property type="evidence" value="ECO:0007669"/>
    <property type="project" value="InterPro"/>
</dbReference>
<organism evidence="4 5">
    <name type="scientific">Paenibacillus sambharensis</name>
    <dbReference type="NCBI Taxonomy" id="1803190"/>
    <lineage>
        <taxon>Bacteria</taxon>
        <taxon>Bacillati</taxon>
        <taxon>Bacillota</taxon>
        <taxon>Bacilli</taxon>
        <taxon>Bacillales</taxon>
        <taxon>Paenibacillaceae</taxon>
        <taxon>Paenibacillus</taxon>
    </lineage>
</organism>
<keyword evidence="3" id="KW-0749">Sporulation</keyword>
<proteinExistence type="inferred from homology"/>
<dbReference type="InterPro" id="IPR012610">
    <property type="entry name" value="SASP_SspH"/>
</dbReference>
<evidence type="ECO:0000256" key="1">
    <source>
        <dbReference type="ARBA" id="ARBA00004288"/>
    </source>
</evidence>
<comment type="caution">
    <text evidence="4">The sequence shown here is derived from an EMBL/GenBank/DDBJ whole genome shotgun (WGS) entry which is preliminary data.</text>
</comment>
<comment type="subcellular location">
    <subcellularLocation>
        <location evidence="1">Spore core</location>
    </subcellularLocation>
</comment>
<comment type="similarity">
    <text evidence="2">Belongs to the SspH family.</text>
</comment>
<gene>
    <name evidence="4" type="ORF">DNH61_14035</name>
</gene>
<dbReference type="RefSeq" id="WP_111147378.1">
    <property type="nucleotide sequence ID" value="NZ_QKRB01000044.1"/>
</dbReference>
<sequence length="61" mass="6853">MNVERALEIMHAKETYPVHYQGDSVWIAEVDAGSGTATVQVLDDRNETQKVPVERLTEPAR</sequence>
<dbReference type="Proteomes" id="UP000249522">
    <property type="component" value="Unassembled WGS sequence"/>
</dbReference>
<evidence type="ECO:0000313" key="4">
    <source>
        <dbReference type="EMBL" id="PZD95749.1"/>
    </source>
</evidence>
<evidence type="ECO:0000256" key="3">
    <source>
        <dbReference type="ARBA" id="ARBA00022969"/>
    </source>
</evidence>
<dbReference type="OrthoDB" id="1683648at2"/>
<reference evidence="4 5" key="1">
    <citation type="submission" date="2018-06" db="EMBL/GenBank/DDBJ databases">
        <title>Paenibacillus imtechensis sp. nov.</title>
        <authorList>
            <person name="Pinnaka A.K."/>
            <person name="Singh H."/>
            <person name="Kaur M."/>
        </authorList>
    </citation>
    <scope>NUCLEOTIDE SEQUENCE [LARGE SCALE GENOMIC DNA]</scope>
    <source>
        <strain evidence="4 5">SMB1</strain>
    </source>
</reference>
<name>A0A2W1LAK1_9BACL</name>
<evidence type="ECO:0000256" key="2">
    <source>
        <dbReference type="ARBA" id="ARBA00006573"/>
    </source>
</evidence>
<keyword evidence="5" id="KW-1185">Reference proteome</keyword>
<dbReference type="Pfam" id="PF08141">
    <property type="entry name" value="SspH"/>
    <property type="match status" value="1"/>
</dbReference>
<dbReference type="NCBIfam" id="TIGR02861">
    <property type="entry name" value="SASP_H"/>
    <property type="match status" value="1"/>
</dbReference>
<dbReference type="GO" id="GO:0030435">
    <property type="term" value="P:sporulation resulting in formation of a cellular spore"/>
    <property type="evidence" value="ECO:0007669"/>
    <property type="project" value="UniProtKB-KW"/>
</dbReference>
<accession>A0A2W1LAK1</accession>
<protein>
    <submittedName>
        <fullName evidence="4">H-type small acid-soluble spore protein</fullName>
    </submittedName>
</protein>
<dbReference type="AlphaFoldDB" id="A0A2W1LAK1"/>
<dbReference type="EMBL" id="QKRB01000044">
    <property type="protein sequence ID" value="PZD95749.1"/>
    <property type="molecule type" value="Genomic_DNA"/>
</dbReference>
<evidence type="ECO:0000313" key="5">
    <source>
        <dbReference type="Proteomes" id="UP000249522"/>
    </source>
</evidence>
<dbReference type="HAMAP" id="MF_00667">
    <property type="entry name" value="SspH"/>
    <property type="match status" value="1"/>
</dbReference>
<dbReference type="GO" id="GO:0042601">
    <property type="term" value="C:endospore-forming forespore"/>
    <property type="evidence" value="ECO:0007669"/>
    <property type="project" value="InterPro"/>
</dbReference>